<dbReference type="SFLD" id="SFLDS00003">
    <property type="entry name" value="Haloacid_Dehalogenase"/>
    <property type="match status" value="1"/>
</dbReference>
<dbReference type="InterPro" id="IPR006379">
    <property type="entry name" value="HAD-SF_hydro_IIB"/>
</dbReference>
<proteinExistence type="predicted"/>
<keyword evidence="1" id="KW-0378">Hydrolase</keyword>
<dbReference type="GO" id="GO:0016787">
    <property type="term" value="F:hydrolase activity"/>
    <property type="evidence" value="ECO:0007669"/>
    <property type="project" value="UniProtKB-KW"/>
</dbReference>
<dbReference type="Pfam" id="PF08282">
    <property type="entry name" value="Hydrolase_3"/>
    <property type="match status" value="1"/>
</dbReference>
<dbReference type="SFLD" id="SFLDG01140">
    <property type="entry name" value="C2.B:_Phosphomannomutase_and_P"/>
    <property type="match status" value="1"/>
</dbReference>
<dbReference type="PANTHER" id="PTHR10000:SF25">
    <property type="entry name" value="PHOSPHATASE YKRA-RELATED"/>
    <property type="match status" value="1"/>
</dbReference>
<protein>
    <submittedName>
        <fullName evidence="1">HAD family hydrolase</fullName>
    </submittedName>
</protein>
<dbReference type="NCBIfam" id="TIGR00099">
    <property type="entry name" value="Cof-subfamily"/>
    <property type="match status" value="1"/>
</dbReference>
<dbReference type="PROSITE" id="PS01229">
    <property type="entry name" value="COF_2"/>
    <property type="match status" value="1"/>
</dbReference>
<dbReference type="InterPro" id="IPR000150">
    <property type="entry name" value="Cof"/>
</dbReference>
<keyword evidence="2" id="KW-1185">Reference proteome</keyword>
<sequence length="263" mass="29812">MSNYKILFLDIDGTILRPDDTIENSTKEAIQQVQEKGMDVFLATGRPLHEIMEIGEELNINSYIGYNGAFAKDNGEIVFREPISKDAIQHFLNVSKEKGHDFVMYNTSQNFWNTLDSKYVKEFIDKFQLKCNEIFAEEYKEEILGVTLFNVKKEEVELYESIDDVYLTTVNVEGIKNHAYDVIRNTVNKGYAVKKVLERKGYKTEQAIAFGDGMNDKEMLHVAGVGFAMGNALPGLLEFADRKTTSVMDSGVYNGLKILGLVK</sequence>
<comment type="caution">
    <text evidence="1">The sequence shown here is derived from an EMBL/GenBank/DDBJ whole genome shotgun (WGS) entry which is preliminary data.</text>
</comment>
<organism evidence="1 2">
    <name type="scientific">Evansella tamaricis</name>
    <dbReference type="NCBI Taxonomy" id="2069301"/>
    <lineage>
        <taxon>Bacteria</taxon>
        <taxon>Bacillati</taxon>
        <taxon>Bacillota</taxon>
        <taxon>Bacilli</taxon>
        <taxon>Bacillales</taxon>
        <taxon>Bacillaceae</taxon>
        <taxon>Evansella</taxon>
    </lineage>
</organism>
<evidence type="ECO:0000313" key="2">
    <source>
        <dbReference type="Proteomes" id="UP000784880"/>
    </source>
</evidence>
<gene>
    <name evidence="1" type="ORF">KS419_01325</name>
</gene>
<name>A0ABS6JD89_9BACI</name>
<evidence type="ECO:0000313" key="1">
    <source>
        <dbReference type="EMBL" id="MBU9710405.1"/>
    </source>
</evidence>
<dbReference type="PANTHER" id="PTHR10000">
    <property type="entry name" value="PHOSPHOSERINE PHOSPHATASE"/>
    <property type="match status" value="1"/>
</dbReference>
<accession>A0ABS6JD89</accession>
<dbReference type="RefSeq" id="WP_217064298.1">
    <property type="nucleotide sequence ID" value="NZ_JAHQCS010000028.1"/>
</dbReference>
<dbReference type="NCBIfam" id="TIGR01484">
    <property type="entry name" value="HAD-SF-IIB"/>
    <property type="match status" value="1"/>
</dbReference>
<dbReference type="EMBL" id="JAHQCS010000028">
    <property type="protein sequence ID" value="MBU9710405.1"/>
    <property type="molecule type" value="Genomic_DNA"/>
</dbReference>
<dbReference type="Proteomes" id="UP000784880">
    <property type="component" value="Unassembled WGS sequence"/>
</dbReference>
<reference evidence="1 2" key="1">
    <citation type="submission" date="2021-06" db="EMBL/GenBank/DDBJ databases">
        <title>Bacillus sp. RD4P76, an endophyte from a halophyte.</title>
        <authorList>
            <person name="Sun J.-Q."/>
        </authorList>
    </citation>
    <scope>NUCLEOTIDE SEQUENCE [LARGE SCALE GENOMIC DNA]</scope>
    <source>
        <strain evidence="1 2">CGMCC 1.15917</strain>
    </source>
</reference>